<evidence type="ECO:0000256" key="2">
    <source>
        <dbReference type="SAM" id="Phobius"/>
    </source>
</evidence>
<dbReference type="GeneID" id="28895320"/>
<feature type="transmembrane region" description="Helical" evidence="2">
    <location>
        <begin position="20"/>
        <end position="40"/>
    </location>
</feature>
<accession>A0A165HWI2</accession>
<dbReference type="AlphaFoldDB" id="A0A165HWI2"/>
<sequence length="438" mass="46998">MSFPNDRRSRGSTGRSTLGYWVPLVVTVTVATFGVAAWIWSERQDGDDDKDYDSSDPPSGSRPPPGYADLGRGETSFGEGAEAPPVEDEGVLARMSGALRRTPSPQQIYDGAKGRFAAGMAAVGGALSSIREEERDDFGDHSRWSEEVRRDDVAAQSAQSAGAVNTNMEAFNSSAQTAPTQAQGRPGVLKRKTVAVVVSAETNHDPAEQEDNRYYMEHASILSHLPEHVDNDTMRVFVLVYAPDVKQLGAESSARTAGSVTSSYSNIGQEDLQTPAEELEKPLIPVEPRPLSSSSAGPEASRAPAPLESSSPALQAIYTQARALVENDAMILPFSTRTGYVHLLRHLAPEVVYIQESLSGDKGEAVTSMSGWVGQIIVVLGDEGGHGGLVDSEDETNASQKEDNWWEDSDKVGFGKGIDVVDGLRVGEDWARRVGAHE</sequence>
<keyword evidence="2" id="KW-0472">Membrane</keyword>
<evidence type="ECO:0000313" key="3">
    <source>
        <dbReference type="EMBL" id="KZF24024.1"/>
    </source>
</evidence>
<dbReference type="EMBL" id="KV407456">
    <property type="protein sequence ID" value="KZF24024.1"/>
    <property type="molecule type" value="Genomic_DNA"/>
</dbReference>
<keyword evidence="2" id="KW-0812">Transmembrane</keyword>
<dbReference type="Proteomes" id="UP000076632">
    <property type="component" value="Unassembled WGS sequence"/>
</dbReference>
<feature type="region of interest" description="Disordered" evidence="1">
    <location>
        <begin position="44"/>
        <end position="88"/>
    </location>
</feature>
<dbReference type="OrthoDB" id="5327700at2759"/>
<evidence type="ECO:0000313" key="4">
    <source>
        <dbReference type="Proteomes" id="UP000076632"/>
    </source>
</evidence>
<evidence type="ECO:0000256" key="1">
    <source>
        <dbReference type="SAM" id="MobiDB-lite"/>
    </source>
</evidence>
<reference evidence="3 4" key="1">
    <citation type="journal article" date="2016" name="Fungal Biol.">
        <title>The genome of Xylona heveae provides a window into fungal endophytism.</title>
        <authorList>
            <person name="Gazis R."/>
            <person name="Kuo A."/>
            <person name="Riley R."/>
            <person name="LaButti K."/>
            <person name="Lipzen A."/>
            <person name="Lin J."/>
            <person name="Amirebrahimi M."/>
            <person name="Hesse C.N."/>
            <person name="Spatafora J.W."/>
            <person name="Henrissat B."/>
            <person name="Hainaut M."/>
            <person name="Grigoriev I.V."/>
            <person name="Hibbett D.S."/>
        </authorList>
    </citation>
    <scope>NUCLEOTIDE SEQUENCE [LARGE SCALE GENOMIC DNA]</scope>
    <source>
        <strain evidence="3 4">TC161</strain>
    </source>
</reference>
<gene>
    <name evidence="3" type="ORF">L228DRAFT_218350</name>
</gene>
<proteinExistence type="predicted"/>
<keyword evidence="4" id="KW-1185">Reference proteome</keyword>
<keyword evidence="2" id="KW-1133">Transmembrane helix</keyword>
<dbReference type="OMA" id="VAAWIWS"/>
<name>A0A165HWI2_XYLHT</name>
<feature type="region of interest" description="Disordered" evidence="1">
    <location>
        <begin position="286"/>
        <end position="308"/>
    </location>
</feature>
<organism evidence="3 4">
    <name type="scientific">Xylona heveae (strain CBS 132557 / TC161)</name>
    <dbReference type="NCBI Taxonomy" id="1328760"/>
    <lineage>
        <taxon>Eukaryota</taxon>
        <taxon>Fungi</taxon>
        <taxon>Dikarya</taxon>
        <taxon>Ascomycota</taxon>
        <taxon>Pezizomycotina</taxon>
        <taxon>Xylonomycetes</taxon>
        <taxon>Xylonales</taxon>
        <taxon>Xylonaceae</taxon>
        <taxon>Xylona</taxon>
    </lineage>
</organism>
<dbReference type="InParanoid" id="A0A165HWI2"/>
<protein>
    <submittedName>
        <fullName evidence="3">Uncharacterized protein</fullName>
    </submittedName>
</protein>
<dbReference type="RefSeq" id="XP_018189579.1">
    <property type="nucleotide sequence ID" value="XM_018330183.1"/>
</dbReference>